<evidence type="ECO:0000313" key="2">
    <source>
        <dbReference type="Proteomes" id="UP001187315"/>
    </source>
</evidence>
<dbReference type="AlphaFoldDB" id="A0AA88ILX5"/>
<comment type="caution">
    <text evidence="1">The sequence shown here is derived from an EMBL/GenBank/DDBJ whole genome shotgun (WGS) entry which is preliminary data.</text>
</comment>
<name>A0AA88ILX5_TACVA</name>
<keyword evidence="2" id="KW-1185">Reference proteome</keyword>
<evidence type="ECO:0000313" key="1">
    <source>
        <dbReference type="EMBL" id="KAK2814926.1"/>
    </source>
</evidence>
<proteinExistence type="predicted"/>
<dbReference type="Proteomes" id="UP001187315">
    <property type="component" value="Unassembled WGS sequence"/>
</dbReference>
<gene>
    <name evidence="1" type="ORF">Q7C36_023192</name>
</gene>
<accession>A0AA88ILX5</accession>
<sequence length="62" mass="7141">MSDDRKKAQKKDLTGQCFSAIELFCKVVEIKIPGVIGHGWKIQRYCLKRKAAETQEKDAFVR</sequence>
<dbReference type="EMBL" id="JAVHJS010000026">
    <property type="protein sequence ID" value="KAK2814926.1"/>
    <property type="molecule type" value="Genomic_DNA"/>
</dbReference>
<reference evidence="1" key="1">
    <citation type="submission" date="2023-08" db="EMBL/GenBank/DDBJ databases">
        <title>Pelteobagrus vachellii genome.</title>
        <authorList>
            <person name="Liu H."/>
        </authorList>
    </citation>
    <scope>NUCLEOTIDE SEQUENCE</scope>
    <source>
        <strain evidence="1">PRFRI_2022a</strain>
        <tissue evidence="1">Muscle</tissue>
    </source>
</reference>
<protein>
    <submittedName>
        <fullName evidence="1">Uncharacterized protein</fullName>
    </submittedName>
</protein>
<organism evidence="1 2">
    <name type="scientific">Tachysurus vachellii</name>
    <name type="common">Darkbarbel catfish</name>
    <name type="synonym">Pelteobagrus vachellii</name>
    <dbReference type="NCBI Taxonomy" id="175792"/>
    <lineage>
        <taxon>Eukaryota</taxon>
        <taxon>Metazoa</taxon>
        <taxon>Chordata</taxon>
        <taxon>Craniata</taxon>
        <taxon>Vertebrata</taxon>
        <taxon>Euteleostomi</taxon>
        <taxon>Actinopterygii</taxon>
        <taxon>Neopterygii</taxon>
        <taxon>Teleostei</taxon>
        <taxon>Ostariophysi</taxon>
        <taxon>Siluriformes</taxon>
        <taxon>Bagridae</taxon>
        <taxon>Tachysurus</taxon>
    </lineage>
</organism>